<dbReference type="AlphaFoldDB" id="H1SH42"/>
<reference evidence="2 3" key="1">
    <citation type="journal article" date="2012" name="J. Bacteriol.">
        <title>De Novo Genome Project of Cupriavidus basilensis OR16.</title>
        <authorList>
            <person name="Cserhati M."/>
            <person name="Kriszt B."/>
            <person name="Szoboszlay S."/>
            <person name="Toth A."/>
            <person name="Szabo I."/>
            <person name="Tancsics A."/>
            <person name="Nagy I."/>
            <person name="Horvath B."/>
            <person name="Nagy I."/>
            <person name="Kukolya J."/>
        </authorList>
    </citation>
    <scope>NUCLEOTIDE SEQUENCE [LARGE SCALE GENOMIC DNA]</scope>
    <source>
        <strain evidence="2 3">OR16</strain>
    </source>
</reference>
<dbReference type="EMBL" id="AHJE01000142">
    <property type="protein sequence ID" value="EHP38155.1"/>
    <property type="molecule type" value="Genomic_DNA"/>
</dbReference>
<protein>
    <submittedName>
        <fullName evidence="2">Uncharacterized protein</fullName>
    </submittedName>
</protein>
<accession>H1SH42</accession>
<feature type="region of interest" description="Disordered" evidence="1">
    <location>
        <begin position="44"/>
        <end position="66"/>
    </location>
</feature>
<evidence type="ECO:0000313" key="3">
    <source>
        <dbReference type="Proteomes" id="UP000005808"/>
    </source>
</evidence>
<comment type="caution">
    <text evidence="2">The sequence shown here is derived from an EMBL/GenBank/DDBJ whole genome shotgun (WGS) entry which is preliminary data.</text>
</comment>
<dbReference type="Proteomes" id="UP000005808">
    <property type="component" value="Unassembled WGS sequence"/>
</dbReference>
<gene>
    <name evidence="2" type="ORF">OR16_38714</name>
</gene>
<name>H1SH42_9BURK</name>
<organism evidence="2 3">
    <name type="scientific">Cupriavidus basilensis OR16</name>
    <dbReference type="NCBI Taxonomy" id="1127483"/>
    <lineage>
        <taxon>Bacteria</taxon>
        <taxon>Pseudomonadati</taxon>
        <taxon>Pseudomonadota</taxon>
        <taxon>Betaproteobacteria</taxon>
        <taxon>Burkholderiales</taxon>
        <taxon>Burkholderiaceae</taxon>
        <taxon>Cupriavidus</taxon>
    </lineage>
</organism>
<sequence length="66" mass="7106">MSVATLEIDAPELGSSFLLTVLKCPLCSEGIIAEKELQRIFRKGRKPAMAGKPAPPLRLRESGAGR</sequence>
<proteinExistence type="predicted"/>
<dbReference type="RefSeq" id="WP_006163836.1">
    <property type="nucleotide sequence ID" value="NZ_AHJE01000142.1"/>
</dbReference>
<evidence type="ECO:0000313" key="2">
    <source>
        <dbReference type="EMBL" id="EHP38155.1"/>
    </source>
</evidence>
<evidence type="ECO:0000256" key="1">
    <source>
        <dbReference type="SAM" id="MobiDB-lite"/>
    </source>
</evidence>